<dbReference type="PANTHER" id="PTHR33695:SF1">
    <property type="entry name" value="LIPOPROTEIN SIGNAL PEPTIDASE"/>
    <property type="match status" value="1"/>
</dbReference>
<keyword evidence="8 9" id="KW-0472">Membrane</keyword>
<keyword evidence="12" id="KW-1185">Reference proteome</keyword>
<feature type="transmembrane region" description="Helical" evidence="9">
    <location>
        <begin position="67"/>
        <end position="84"/>
    </location>
</feature>
<evidence type="ECO:0000256" key="8">
    <source>
        <dbReference type="ARBA" id="ARBA00023136"/>
    </source>
</evidence>
<dbReference type="PRINTS" id="PR00781">
    <property type="entry name" value="LIPOSIGPTASE"/>
</dbReference>
<gene>
    <name evidence="9 11" type="primary">lspA</name>
    <name evidence="11" type="ORF">KB449_25510</name>
</gene>
<keyword evidence="3 9" id="KW-0645">Protease</keyword>
<feature type="transmembrane region" description="Helical" evidence="9">
    <location>
        <begin position="12"/>
        <end position="33"/>
    </location>
</feature>
<evidence type="ECO:0000256" key="10">
    <source>
        <dbReference type="RuleBase" id="RU004181"/>
    </source>
</evidence>
<feature type="active site" evidence="9">
    <location>
        <position position="138"/>
    </location>
</feature>
<keyword evidence="6 9" id="KW-0378">Hydrolase</keyword>
<feature type="transmembrane region" description="Helical" evidence="9">
    <location>
        <begin position="133"/>
        <end position="154"/>
    </location>
</feature>
<evidence type="ECO:0000256" key="2">
    <source>
        <dbReference type="ARBA" id="ARBA00022475"/>
    </source>
</evidence>
<keyword evidence="4 9" id="KW-0812">Transmembrane</keyword>
<dbReference type="RefSeq" id="WP_282911057.1">
    <property type="nucleotide sequence ID" value="NZ_JAGRPV010000001.1"/>
</dbReference>
<comment type="function">
    <text evidence="9">This protein specifically catalyzes the removal of signal peptides from prolipoproteins.</text>
</comment>
<evidence type="ECO:0000256" key="5">
    <source>
        <dbReference type="ARBA" id="ARBA00022750"/>
    </source>
</evidence>
<dbReference type="GO" id="GO:0004190">
    <property type="term" value="F:aspartic-type endopeptidase activity"/>
    <property type="evidence" value="ECO:0007669"/>
    <property type="project" value="UniProtKB-EC"/>
</dbReference>
<reference evidence="11" key="1">
    <citation type="submission" date="2023-04" db="EMBL/GenBank/DDBJ databases">
        <title>Comparative genomic analysis of Cohnella hashimotonis sp. nov., isolated from the International Space Station.</title>
        <authorList>
            <person name="Venkateswaran K."/>
            <person name="Simpson A."/>
        </authorList>
    </citation>
    <scope>NUCLEOTIDE SEQUENCE</scope>
    <source>
        <strain evidence="11">F6_2S_P_1</strain>
    </source>
</reference>
<dbReference type="HAMAP" id="MF_00161">
    <property type="entry name" value="LspA"/>
    <property type="match status" value="1"/>
</dbReference>
<keyword evidence="5 9" id="KW-0064">Aspartyl protease</keyword>
<evidence type="ECO:0000256" key="7">
    <source>
        <dbReference type="ARBA" id="ARBA00022989"/>
    </source>
</evidence>
<evidence type="ECO:0000256" key="3">
    <source>
        <dbReference type="ARBA" id="ARBA00022670"/>
    </source>
</evidence>
<comment type="pathway">
    <text evidence="9">Protein modification; lipoprotein biosynthesis (signal peptide cleavage).</text>
</comment>
<organism evidence="11 12">
    <name type="scientific">Cohnella hashimotonis</name>
    <dbReference type="NCBI Taxonomy" id="2826895"/>
    <lineage>
        <taxon>Bacteria</taxon>
        <taxon>Bacillati</taxon>
        <taxon>Bacillota</taxon>
        <taxon>Bacilli</taxon>
        <taxon>Bacillales</taxon>
        <taxon>Paenibacillaceae</taxon>
        <taxon>Cohnella</taxon>
    </lineage>
</organism>
<name>A0ABT6TNK3_9BACL</name>
<proteinExistence type="inferred from homology"/>
<evidence type="ECO:0000256" key="4">
    <source>
        <dbReference type="ARBA" id="ARBA00022692"/>
    </source>
</evidence>
<keyword evidence="7 9" id="KW-1133">Transmembrane helix</keyword>
<dbReference type="EC" id="3.4.23.36" evidence="9"/>
<evidence type="ECO:0000256" key="9">
    <source>
        <dbReference type="HAMAP-Rule" id="MF_00161"/>
    </source>
</evidence>
<comment type="caution">
    <text evidence="11">The sequence shown here is derived from an EMBL/GenBank/DDBJ whole genome shotgun (WGS) entry which is preliminary data.</text>
</comment>
<keyword evidence="2 9" id="KW-1003">Cell membrane</keyword>
<evidence type="ECO:0000256" key="1">
    <source>
        <dbReference type="ARBA" id="ARBA00006139"/>
    </source>
</evidence>
<dbReference type="PANTHER" id="PTHR33695">
    <property type="entry name" value="LIPOPROTEIN SIGNAL PEPTIDASE"/>
    <property type="match status" value="1"/>
</dbReference>
<accession>A0ABT6TNK3</accession>
<dbReference type="Proteomes" id="UP001161691">
    <property type="component" value="Unassembled WGS sequence"/>
</dbReference>
<evidence type="ECO:0000256" key="6">
    <source>
        <dbReference type="ARBA" id="ARBA00022801"/>
    </source>
</evidence>
<feature type="active site" evidence="9">
    <location>
        <position position="123"/>
    </location>
</feature>
<protein>
    <recommendedName>
        <fullName evidence="9">Lipoprotein signal peptidase</fullName>
        <ecNumber evidence="9">3.4.23.36</ecNumber>
    </recommendedName>
    <alternativeName>
        <fullName evidence="9">Prolipoprotein signal peptidase</fullName>
    </alternativeName>
    <alternativeName>
        <fullName evidence="9">Signal peptidase II</fullName>
        <shortName evidence="9">SPase II</shortName>
    </alternativeName>
</protein>
<evidence type="ECO:0000313" key="11">
    <source>
        <dbReference type="EMBL" id="MDI4648335.1"/>
    </source>
</evidence>
<comment type="subcellular location">
    <subcellularLocation>
        <location evidence="9">Cell membrane</location>
        <topology evidence="9">Multi-pass membrane protein</topology>
    </subcellularLocation>
</comment>
<dbReference type="NCBIfam" id="TIGR00077">
    <property type="entry name" value="lspA"/>
    <property type="match status" value="1"/>
</dbReference>
<comment type="similarity">
    <text evidence="1 9 10">Belongs to the peptidase A8 family.</text>
</comment>
<dbReference type="Pfam" id="PF01252">
    <property type="entry name" value="Peptidase_A8"/>
    <property type="match status" value="1"/>
</dbReference>
<evidence type="ECO:0000313" key="12">
    <source>
        <dbReference type="Proteomes" id="UP001161691"/>
    </source>
</evidence>
<sequence length="173" mass="18482">MRSVKPGRGPRFGLVYIVLLAVIAIDQLSKIVVRHTLPVGDSHSFWPGVLQFTHYENTGAAGSSFEGWGRIFIPVAIAVVVWVVYAQRKGKLSNPWLAAGAGFFAGGAVGNAIDRLLFARVTDFLEWAVGGGIMNLADIAINIGVLLGVVGMLLDARAAKKDPEPDIGEPREC</sequence>
<comment type="catalytic activity">
    <reaction evidence="9">
        <text>Release of signal peptides from bacterial membrane prolipoproteins. Hydrolyzes -Xaa-Yaa-Zaa-|-(S,diacylglyceryl)Cys-, in which Xaa is hydrophobic (preferably Leu), and Yaa (Ala or Ser) and Zaa (Gly or Ala) have small, neutral side chains.</text>
        <dbReference type="EC" id="3.4.23.36"/>
    </reaction>
</comment>
<feature type="transmembrane region" description="Helical" evidence="9">
    <location>
        <begin position="96"/>
        <end position="113"/>
    </location>
</feature>
<dbReference type="EMBL" id="JAGRPV010000001">
    <property type="protein sequence ID" value="MDI4648335.1"/>
    <property type="molecule type" value="Genomic_DNA"/>
</dbReference>
<dbReference type="InterPro" id="IPR001872">
    <property type="entry name" value="Peptidase_A8"/>
</dbReference>